<dbReference type="PANTHER" id="PTHR10169:SF38">
    <property type="entry name" value="DNA TOPOISOMERASE 2"/>
    <property type="match status" value="1"/>
</dbReference>
<dbReference type="InterPro" id="IPR036890">
    <property type="entry name" value="HATPase_C_sf"/>
</dbReference>
<dbReference type="Pfam" id="PF01751">
    <property type="entry name" value="Toprim"/>
    <property type="match status" value="1"/>
</dbReference>
<dbReference type="InterPro" id="IPR013757">
    <property type="entry name" value="Topo_IIA_A_a_sf"/>
</dbReference>
<evidence type="ECO:0000256" key="1">
    <source>
        <dbReference type="ARBA" id="ARBA00000185"/>
    </source>
</evidence>
<comment type="cofactor">
    <cofactor evidence="3">
        <name>Mg(2+)</name>
        <dbReference type="ChEBI" id="CHEBI:18420"/>
    </cofactor>
</comment>
<dbReference type="GO" id="GO:0003677">
    <property type="term" value="F:DNA binding"/>
    <property type="evidence" value="ECO:0007669"/>
    <property type="project" value="UniProtKB-KW"/>
</dbReference>
<dbReference type="Gene3D" id="3.30.230.10">
    <property type="match status" value="1"/>
</dbReference>
<dbReference type="FunFam" id="3.30.1490.30:FF:000001">
    <property type="entry name" value="DNA topoisomerase 2"/>
    <property type="match status" value="1"/>
</dbReference>
<keyword evidence="6" id="KW-0479">Metal-binding</keyword>
<dbReference type="PROSITE" id="PS52040">
    <property type="entry name" value="TOPO_IIA"/>
    <property type="match status" value="1"/>
</dbReference>
<evidence type="ECO:0000256" key="5">
    <source>
        <dbReference type="ARBA" id="ARBA00012895"/>
    </source>
</evidence>
<dbReference type="InterPro" id="IPR002205">
    <property type="entry name" value="Topo_IIA_dom_A"/>
</dbReference>
<dbReference type="GO" id="GO:0005634">
    <property type="term" value="C:nucleus"/>
    <property type="evidence" value="ECO:0007669"/>
    <property type="project" value="TreeGrafter"/>
</dbReference>
<dbReference type="InterPro" id="IPR018522">
    <property type="entry name" value="TopoIIA_CS"/>
</dbReference>
<dbReference type="GO" id="GO:0003918">
    <property type="term" value="F:DNA topoisomerase type II (double strand cut, ATP-hydrolyzing) activity"/>
    <property type="evidence" value="ECO:0007669"/>
    <property type="project" value="UniProtKB-EC"/>
</dbReference>
<dbReference type="GO" id="GO:0046872">
    <property type="term" value="F:metal ion binding"/>
    <property type="evidence" value="ECO:0007669"/>
    <property type="project" value="UniProtKB-KW"/>
</dbReference>
<dbReference type="Gene3D" id="3.30.565.10">
    <property type="entry name" value="Histidine kinase-like ATPase, C-terminal domain"/>
    <property type="match status" value="1"/>
</dbReference>
<dbReference type="Pfam" id="PF02518">
    <property type="entry name" value="HATPase_c"/>
    <property type="match status" value="1"/>
</dbReference>
<evidence type="ECO:0000256" key="10">
    <source>
        <dbReference type="ARBA" id="ARBA00023029"/>
    </source>
</evidence>
<keyword evidence="11" id="KW-0238">DNA-binding</keyword>
<dbReference type="EC" id="5.6.2.2" evidence="5"/>
<evidence type="ECO:0000256" key="11">
    <source>
        <dbReference type="ARBA" id="ARBA00023125"/>
    </source>
</evidence>
<dbReference type="InterPro" id="IPR003594">
    <property type="entry name" value="HATPase_dom"/>
</dbReference>
<evidence type="ECO:0000256" key="3">
    <source>
        <dbReference type="ARBA" id="ARBA00001946"/>
    </source>
</evidence>
<dbReference type="InterPro" id="IPR013758">
    <property type="entry name" value="Topo_IIA_A/C_ab"/>
</dbReference>
<dbReference type="Gene3D" id="3.90.199.10">
    <property type="entry name" value="Topoisomerase II, domain 5"/>
    <property type="match status" value="1"/>
</dbReference>
<evidence type="ECO:0000256" key="4">
    <source>
        <dbReference type="ARBA" id="ARBA00011080"/>
    </source>
</evidence>
<dbReference type="SUPFAM" id="SSF56719">
    <property type="entry name" value="Type II DNA topoisomerase"/>
    <property type="match status" value="1"/>
</dbReference>
<dbReference type="SUPFAM" id="SSF54211">
    <property type="entry name" value="Ribosomal protein S5 domain 2-like"/>
    <property type="match status" value="1"/>
</dbReference>
<dbReference type="InterPro" id="IPR006171">
    <property type="entry name" value="TOPRIM_dom"/>
</dbReference>
<feature type="domain" description="Topo IIA-type catalytic" evidence="14">
    <location>
        <begin position="689"/>
        <end position="1124"/>
    </location>
</feature>
<accession>A0A6C0DJ14</accession>
<evidence type="ECO:0000313" key="15">
    <source>
        <dbReference type="EMBL" id="QHT15545.1"/>
    </source>
</evidence>
<organism evidence="15">
    <name type="scientific">viral metagenome</name>
    <dbReference type="NCBI Taxonomy" id="1070528"/>
    <lineage>
        <taxon>unclassified sequences</taxon>
        <taxon>metagenomes</taxon>
        <taxon>organismal metagenomes</taxon>
    </lineage>
</organism>
<dbReference type="PANTHER" id="PTHR10169">
    <property type="entry name" value="DNA TOPOISOMERASE/GYRASE"/>
    <property type="match status" value="1"/>
</dbReference>
<comment type="cofactor">
    <cofactor evidence="2">
        <name>Ca(2+)</name>
        <dbReference type="ChEBI" id="CHEBI:29108"/>
    </cofactor>
</comment>
<dbReference type="FunFam" id="3.90.199.10:FF:000002">
    <property type="entry name" value="DNA topoisomerase 2"/>
    <property type="match status" value="1"/>
</dbReference>
<dbReference type="Gene3D" id="3.40.50.670">
    <property type="match status" value="1"/>
</dbReference>
<evidence type="ECO:0000256" key="6">
    <source>
        <dbReference type="ARBA" id="ARBA00022723"/>
    </source>
</evidence>
<dbReference type="Pfam" id="PF16898">
    <property type="entry name" value="TOPRIM_C"/>
    <property type="match status" value="1"/>
</dbReference>
<evidence type="ECO:0000259" key="14">
    <source>
        <dbReference type="PROSITE" id="PS52040"/>
    </source>
</evidence>
<dbReference type="InterPro" id="IPR013760">
    <property type="entry name" value="Topo_IIA-like_dom_sf"/>
</dbReference>
<keyword evidence="10" id="KW-0799">Topoisomerase</keyword>
<dbReference type="GO" id="GO:0006265">
    <property type="term" value="P:DNA topological change"/>
    <property type="evidence" value="ECO:0007669"/>
    <property type="project" value="InterPro"/>
</dbReference>
<keyword evidence="7" id="KW-0547">Nucleotide-binding</keyword>
<dbReference type="InterPro" id="IPR020568">
    <property type="entry name" value="Ribosomal_Su5_D2-typ_SF"/>
</dbReference>
<dbReference type="SMART" id="SM00433">
    <property type="entry name" value="TOP2c"/>
    <property type="match status" value="1"/>
</dbReference>
<dbReference type="InterPro" id="IPR001241">
    <property type="entry name" value="Topo_IIA"/>
</dbReference>
<sequence>MTDKFESYEILSHEAHVLKLPDTYIGSTSTSGEQKWINDTVSNKMVWKTVQCNPGLYKLYDEILVNARDAFVRAATTEGRQPIKHIDITVRKGEGEPVIISVENDGDGIPVEEHPTEKCYIPELIFGRLLTSSNYTEGEEKIVGGKNGYGAKLANIFSSRFTVTTSNPASGKRYSQTWHKNMSVRDKPSIRKLTGTKGSVLIEFAPDASRFVGAFQDGQLTDDMLSVFHTRAIELAAMVGPGVKVTWNGTTIITNTFEKYMKLFLKEGTTAITYENCGPRWEVGAVLARHLYSEDEGMPDEKHISFVNGIQTRKGGKHVEHVVKHVLGDFCEAAKKKKVEIKPGQIKDHVVFFLNSTIVNPAFDSQTKEFLTTPMSKFGSSPKFSGKLVDGLIKLGLLEDAKSLLEFKASKEAKKTDGKKRSTLRGIPKLEDALMAGTAKSNECTLILTEGDSAATSAISGLQVVGRELWGIYPLRGKLLNVKEISIQKFNANEELASLKRILGLEHGKVYKSVKELRYGRVMIMADQDHDGSHIKGLVMNLFHTEWPSLLEAGFLCTLLTPLLKASKGSTTTSFYNIQEFNVWKTTHNNGHGWHVKYYKGLGTSTPAEAKEWFKDLHEIKYEWNGKVCDDALSLAFTKGKLKADDRKEWLSHYDPERTMLVTAGKTNYKQFVDGELIHFSNADNIRSLPHIMDGLKPSQRKIIWACLKRNLRSEIKVAQLAGYVSEHAAYHHGEASLNETIVKMAQTFVGSNNINLLKPIGQFGSRLLGGDDSASPRYIHTHLMTLVDKIFRKEDEILLKHVEDDGEKVEPEYYLPVVPLIAINGCIGIGTGFSTDIPPHNPDDIISMLEHRLTASVDSLAGRALNPWWFGFKGGLIREDTNTWITKGLYSFDESNHTITINDLPIGTWTKNYKIFLDKMLMAESEESRNGLKSFDDLYNDVTVKFVLYMTEEAFDEAVEKTAAFESKFKLTSSWKTTNMHCFSTDFTIQKYSTIGDIVEEFGSKRLPLYEKRRLRLLDQIQTHLTELEAKRAFIAAILEGRLDLMRKTDEQVLAGLKVCGIPPLSDPTAPDSVKAYEYVLRLRIDRLKASAIQELDEEVTIKKGEKARLEGETPGTMWLADLAEFKEAWTAYKEARELDMEVGTTEVVKKGKKTAATKPVAVAKKATVPSNTIVEPIANTVIDPSTKTITVATSVKLQRKQTVVSTTKA</sequence>
<protein>
    <recommendedName>
        <fullName evidence="5">DNA topoisomerase (ATP-hydrolyzing)</fullName>
        <ecNumber evidence="5">5.6.2.2</ecNumber>
    </recommendedName>
</protein>
<dbReference type="InterPro" id="IPR050634">
    <property type="entry name" value="DNA_Topoisomerase_II"/>
</dbReference>
<dbReference type="GO" id="GO:0000712">
    <property type="term" value="P:resolution of meiotic recombination intermediates"/>
    <property type="evidence" value="ECO:0007669"/>
    <property type="project" value="TreeGrafter"/>
</dbReference>
<evidence type="ECO:0000259" key="13">
    <source>
        <dbReference type="PROSITE" id="PS50880"/>
    </source>
</evidence>
<dbReference type="EMBL" id="MN739613">
    <property type="protein sequence ID" value="QHT15545.1"/>
    <property type="molecule type" value="Genomic_DNA"/>
</dbReference>
<dbReference type="InterPro" id="IPR014721">
    <property type="entry name" value="Ribsml_uS5_D2-typ_fold_subgr"/>
</dbReference>
<dbReference type="InterPro" id="IPR031660">
    <property type="entry name" value="TOPRIM_C"/>
</dbReference>
<dbReference type="SMART" id="SM00434">
    <property type="entry name" value="TOP4c"/>
    <property type="match status" value="1"/>
</dbReference>
<keyword evidence="9" id="KW-0460">Magnesium</keyword>
<dbReference type="AlphaFoldDB" id="A0A6C0DJ14"/>
<dbReference type="Gene3D" id="3.30.1360.40">
    <property type="match status" value="1"/>
</dbReference>
<comment type="catalytic activity">
    <reaction evidence="1">
        <text>ATP-dependent breakage, passage and rejoining of double-stranded DNA.</text>
        <dbReference type="EC" id="5.6.2.2"/>
    </reaction>
</comment>
<keyword evidence="8" id="KW-0067">ATP-binding</keyword>
<dbReference type="GO" id="GO:0000819">
    <property type="term" value="P:sister chromatid segregation"/>
    <property type="evidence" value="ECO:0007669"/>
    <property type="project" value="TreeGrafter"/>
</dbReference>
<dbReference type="Gene3D" id="3.30.1490.30">
    <property type="match status" value="1"/>
</dbReference>
<dbReference type="Pfam" id="PF00204">
    <property type="entry name" value="DNA_gyraseB"/>
    <property type="match status" value="1"/>
</dbReference>
<dbReference type="Pfam" id="PF00521">
    <property type="entry name" value="DNA_topoisoIV"/>
    <property type="match status" value="1"/>
</dbReference>
<dbReference type="InterPro" id="IPR013759">
    <property type="entry name" value="Topo_IIA_B_C"/>
</dbReference>
<evidence type="ECO:0000256" key="7">
    <source>
        <dbReference type="ARBA" id="ARBA00022741"/>
    </source>
</evidence>
<dbReference type="FunFam" id="3.40.50.670:FF:000001">
    <property type="entry name" value="DNA topoisomerase 2"/>
    <property type="match status" value="1"/>
</dbReference>
<reference evidence="15" key="1">
    <citation type="journal article" date="2020" name="Nature">
        <title>Giant virus diversity and host interactions through global metagenomics.</title>
        <authorList>
            <person name="Schulz F."/>
            <person name="Roux S."/>
            <person name="Paez-Espino D."/>
            <person name="Jungbluth S."/>
            <person name="Walsh D.A."/>
            <person name="Denef V.J."/>
            <person name="McMahon K.D."/>
            <person name="Konstantinidis K.T."/>
            <person name="Eloe-Fadrosh E.A."/>
            <person name="Kyrpides N.C."/>
            <person name="Woyke T."/>
        </authorList>
    </citation>
    <scope>NUCLEOTIDE SEQUENCE</scope>
    <source>
        <strain evidence="15">GVMAG-M-3300023174-176</strain>
    </source>
</reference>
<evidence type="ECO:0000256" key="8">
    <source>
        <dbReference type="ARBA" id="ARBA00022840"/>
    </source>
</evidence>
<evidence type="ECO:0000256" key="2">
    <source>
        <dbReference type="ARBA" id="ARBA00001913"/>
    </source>
</evidence>
<comment type="similarity">
    <text evidence="4">Belongs to the type II topoisomerase family.</text>
</comment>
<proteinExistence type="inferred from homology"/>
<feature type="domain" description="Toprim" evidence="13">
    <location>
        <begin position="444"/>
        <end position="565"/>
    </location>
</feature>
<dbReference type="InterPro" id="IPR013506">
    <property type="entry name" value="Topo_IIA_bsu_dom2"/>
</dbReference>
<dbReference type="PROSITE" id="PS50880">
    <property type="entry name" value="TOPRIM"/>
    <property type="match status" value="1"/>
</dbReference>
<dbReference type="GO" id="GO:0005524">
    <property type="term" value="F:ATP binding"/>
    <property type="evidence" value="ECO:0007669"/>
    <property type="project" value="UniProtKB-KW"/>
</dbReference>
<dbReference type="PROSITE" id="PS00177">
    <property type="entry name" value="TOPOISOMERASE_II"/>
    <property type="match status" value="1"/>
</dbReference>
<evidence type="ECO:0000256" key="12">
    <source>
        <dbReference type="ARBA" id="ARBA00023235"/>
    </source>
</evidence>
<dbReference type="Gene3D" id="1.10.268.10">
    <property type="entry name" value="Topoisomerase, domain 3"/>
    <property type="match status" value="1"/>
</dbReference>
<dbReference type="PRINTS" id="PR01158">
    <property type="entry name" value="TOPISMRASEII"/>
</dbReference>
<evidence type="ECO:0000256" key="9">
    <source>
        <dbReference type="ARBA" id="ARBA00022842"/>
    </source>
</evidence>
<keyword evidence="12" id="KW-0413">Isomerase</keyword>
<dbReference type="PRINTS" id="PR00418">
    <property type="entry name" value="TPI2FAMILY"/>
</dbReference>
<dbReference type="InterPro" id="IPR001154">
    <property type="entry name" value="TopoII_euk"/>
</dbReference>
<dbReference type="SUPFAM" id="SSF55874">
    <property type="entry name" value="ATPase domain of HSP90 chaperone/DNA topoisomerase II/histidine kinase"/>
    <property type="match status" value="1"/>
</dbReference>
<name>A0A6C0DJ14_9ZZZZ</name>